<keyword evidence="2" id="KW-1015">Disulfide bond</keyword>
<dbReference type="SMART" id="SM00494">
    <property type="entry name" value="ChtBD2"/>
    <property type="match status" value="2"/>
</dbReference>
<dbReference type="GO" id="GO:0005576">
    <property type="term" value="C:extracellular region"/>
    <property type="evidence" value="ECO:0007669"/>
    <property type="project" value="InterPro"/>
</dbReference>
<evidence type="ECO:0000256" key="3">
    <source>
        <dbReference type="SAM" id="SignalP"/>
    </source>
</evidence>
<evidence type="ECO:0000313" key="6">
    <source>
        <dbReference type="Proteomes" id="UP000691718"/>
    </source>
</evidence>
<keyword evidence="6" id="KW-1185">Reference proteome</keyword>
<dbReference type="PANTHER" id="PTHR23301:SF98">
    <property type="entry name" value="CHITIN-BINDING TYPE-2 DOMAIN-CONTAINING PROTEIN-RELATED"/>
    <property type="match status" value="1"/>
</dbReference>
<reference evidence="5" key="1">
    <citation type="submission" date="2021-04" db="EMBL/GenBank/DDBJ databases">
        <authorList>
            <person name="Tunstrom K."/>
        </authorList>
    </citation>
    <scope>NUCLEOTIDE SEQUENCE</scope>
</reference>
<dbReference type="PANTHER" id="PTHR23301">
    <property type="entry name" value="CHITIN BINDING PERITROPHIN-A"/>
    <property type="match status" value="1"/>
</dbReference>
<organism evidence="5 6">
    <name type="scientific">Parnassius apollo</name>
    <name type="common">Apollo butterfly</name>
    <name type="synonym">Papilio apollo</name>
    <dbReference type="NCBI Taxonomy" id="110799"/>
    <lineage>
        <taxon>Eukaryota</taxon>
        <taxon>Metazoa</taxon>
        <taxon>Ecdysozoa</taxon>
        <taxon>Arthropoda</taxon>
        <taxon>Hexapoda</taxon>
        <taxon>Insecta</taxon>
        <taxon>Pterygota</taxon>
        <taxon>Neoptera</taxon>
        <taxon>Endopterygota</taxon>
        <taxon>Lepidoptera</taxon>
        <taxon>Glossata</taxon>
        <taxon>Ditrysia</taxon>
        <taxon>Papilionoidea</taxon>
        <taxon>Papilionidae</taxon>
        <taxon>Parnassiinae</taxon>
        <taxon>Parnassini</taxon>
        <taxon>Parnassius</taxon>
        <taxon>Parnassius</taxon>
    </lineage>
</organism>
<gene>
    <name evidence="5" type="ORF">PAPOLLO_LOCUS22236</name>
</gene>
<dbReference type="AlphaFoldDB" id="A0A8S3XUJ9"/>
<feature type="signal peptide" evidence="3">
    <location>
        <begin position="1"/>
        <end position="18"/>
    </location>
</feature>
<dbReference type="GO" id="GO:0008061">
    <property type="term" value="F:chitin binding"/>
    <property type="evidence" value="ECO:0007669"/>
    <property type="project" value="UniProtKB-KW"/>
</dbReference>
<proteinExistence type="predicted"/>
<dbReference type="OrthoDB" id="8197172at2759"/>
<sequence length="329" mass="36955">MFGIIILIILTFVASGSCVDDGNTLTGNVFGDSGRQRRLLFYDEEGNLVKTYSNPYITDFGTKSNNVYWNLMNPFLGFLRPSIFSGSTIAYMIPVSDAVVQKINNDPVYQNKLLLLPTRDPVVEVNPLCSGKREPIPSPKICSKFLNCWDGWAFEQECPEGLLFSTNGYCDYIYNVDCSNRKIKDIIEPRCHHDFETYRNESDCNEFFVCVNSLPVRFKCPSDLYFNQSLGVCDYKHVVSCNTSPMVTSSPITYPTTESTPAPDTSYSTKATDFANKQLPVSTNINPGTVVINSVYDSKIWTTMHVAMSRQDAIRQLKLKSIADVKTAE</sequence>
<evidence type="ECO:0000259" key="4">
    <source>
        <dbReference type="PROSITE" id="PS50940"/>
    </source>
</evidence>
<evidence type="ECO:0000256" key="1">
    <source>
        <dbReference type="ARBA" id="ARBA00022669"/>
    </source>
</evidence>
<keyword evidence="1" id="KW-0147">Chitin-binding</keyword>
<dbReference type="EMBL" id="CAJQZP010001367">
    <property type="protein sequence ID" value="CAG5041739.1"/>
    <property type="molecule type" value="Genomic_DNA"/>
</dbReference>
<dbReference type="PROSITE" id="PS50940">
    <property type="entry name" value="CHIT_BIND_II"/>
    <property type="match status" value="2"/>
</dbReference>
<feature type="domain" description="Chitin-binding type-2" evidence="4">
    <location>
        <begin position="188"/>
        <end position="243"/>
    </location>
</feature>
<name>A0A8S3XUJ9_PARAO</name>
<feature type="domain" description="Chitin-binding type-2" evidence="4">
    <location>
        <begin position="126"/>
        <end position="180"/>
    </location>
</feature>
<evidence type="ECO:0000256" key="2">
    <source>
        <dbReference type="ARBA" id="ARBA00023157"/>
    </source>
</evidence>
<comment type="caution">
    <text evidence="5">The sequence shown here is derived from an EMBL/GenBank/DDBJ whole genome shotgun (WGS) entry which is preliminary data.</text>
</comment>
<dbReference type="InterPro" id="IPR002557">
    <property type="entry name" value="Chitin-bd_dom"/>
</dbReference>
<dbReference type="Pfam" id="PF01607">
    <property type="entry name" value="CBM_14"/>
    <property type="match status" value="2"/>
</dbReference>
<dbReference type="Proteomes" id="UP000691718">
    <property type="component" value="Unassembled WGS sequence"/>
</dbReference>
<keyword evidence="3" id="KW-0732">Signal</keyword>
<protein>
    <submittedName>
        <fullName evidence="5">(apollo) hypothetical protein</fullName>
    </submittedName>
</protein>
<evidence type="ECO:0000313" key="5">
    <source>
        <dbReference type="EMBL" id="CAG5041739.1"/>
    </source>
</evidence>
<feature type="chain" id="PRO_5035738418" evidence="3">
    <location>
        <begin position="19"/>
        <end position="329"/>
    </location>
</feature>
<accession>A0A8S3XUJ9</accession>
<dbReference type="InterPro" id="IPR051940">
    <property type="entry name" value="Chitin_bind-dev_reg"/>
</dbReference>